<dbReference type="CDD" id="cd04301">
    <property type="entry name" value="NAT_SF"/>
    <property type="match status" value="1"/>
</dbReference>
<dbReference type="InterPro" id="IPR016181">
    <property type="entry name" value="Acyl_CoA_acyltransferase"/>
</dbReference>
<dbReference type="Proteomes" id="UP000451565">
    <property type="component" value="Unassembled WGS sequence"/>
</dbReference>
<proteinExistence type="predicted"/>
<feature type="domain" description="N-acetyltransferase" evidence="1">
    <location>
        <begin position="2"/>
        <end position="164"/>
    </location>
</feature>
<dbReference type="Pfam" id="PF00583">
    <property type="entry name" value="Acetyltransf_1"/>
    <property type="match status" value="1"/>
</dbReference>
<comment type="caution">
    <text evidence="2">The sequence shown here is derived from an EMBL/GenBank/DDBJ whole genome shotgun (WGS) entry which is preliminary data.</text>
</comment>
<dbReference type="SUPFAM" id="SSF55729">
    <property type="entry name" value="Acyl-CoA N-acyltransferases (Nat)"/>
    <property type="match status" value="1"/>
</dbReference>
<dbReference type="AlphaFoldDB" id="A0A843YTL5"/>
<dbReference type="EMBL" id="WINI01000003">
    <property type="protein sequence ID" value="MQR00592.1"/>
    <property type="molecule type" value="Genomic_DNA"/>
</dbReference>
<accession>A0A843YTL5</accession>
<dbReference type="PROSITE" id="PS51186">
    <property type="entry name" value="GNAT"/>
    <property type="match status" value="1"/>
</dbReference>
<name>A0A843YTL5_9BURK</name>
<organism evidence="2 3">
    <name type="scientific">Glaciimonas soli</name>
    <dbReference type="NCBI Taxonomy" id="2590999"/>
    <lineage>
        <taxon>Bacteria</taxon>
        <taxon>Pseudomonadati</taxon>
        <taxon>Pseudomonadota</taxon>
        <taxon>Betaproteobacteria</taxon>
        <taxon>Burkholderiales</taxon>
        <taxon>Oxalobacteraceae</taxon>
        <taxon>Glaciimonas</taxon>
    </lineage>
</organism>
<gene>
    <name evidence="2" type="ORF">GEV47_07835</name>
</gene>
<protein>
    <submittedName>
        <fullName evidence="2">GNAT family N-acetyltransferase</fullName>
    </submittedName>
</protein>
<dbReference type="Gene3D" id="3.40.630.30">
    <property type="match status" value="1"/>
</dbReference>
<sequence>MYQISLAKITDLDGITDLLQANSPSQKGALTGEFPREKVAIMAASGSPVIVARRDAKVVGVLFTSPKENHTAPSVLAMLAVWPGEPDAYVYGPVCIAESERGRGLLPQLYAELLKHCANREAVLFIRNDNIGSLKAHERLNMHKVGSFILENDDYAILSNRKVSNK</sequence>
<reference evidence="2 3" key="1">
    <citation type="submission" date="2019-10" db="EMBL/GenBank/DDBJ databases">
        <title>Glaciimonas soli sp. nov., a psychrophilic bacterium isolated from the forest soil of a high elevation mountain in Taiwan.</title>
        <authorList>
            <person name="Wang L.-T."/>
            <person name="Shieh W.Y."/>
        </authorList>
    </citation>
    <scope>NUCLEOTIDE SEQUENCE [LARGE SCALE GENOMIC DNA]</scope>
    <source>
        <strain evidence="2 3">GS1</strain>
    </source>
</reference>
<evidence type="ECO:0000259" key="1">
    <source>
        <dbReference type="PROSITE" id="PS51186"/>
    </source>
</evidence>
<keyword evidence="2" id="KW-0808">Transferase</keyword>
<keyword evidence="3" id="KW-1185">Reference proteome</keyword>
<dbReference type="OrthoDB" id="5109343at2"/>
<dbReference type="GO" id="GO:0016747">
    <property type="term" value="F:acyltransferase activity, transferring groups other than amino-acyl groups"/>
    <property type="evidence" value="ECO:0007669"/>
    <property type="project" value="InterPro"/>
</dbReference>
<evidence type="ECO:0000313" key="2">
    <source>
        <dbReference type="EMBL" id="MQR00592.1"/>
    </source>
</evidence>
<evidence type="ECO:0000313" key="3">
    <source>
        <dbReference type="Proteomes" id="UP000451565"/>
    </source>
</evidence>
<dbReference type="RefSeq" id="WP_153234176.1">
    <property type="nucleotide sequence ID" value="NZ_WINI01000003.1"/>
</dbReference>
<dbReference type="InterPro" id="IPR000182">
    <property type="entry name" value="GNAT_dom"/>
</dbReference>